<dbReference type="AlphaFoldDB" id="A0A0G4HW93"/>
<dbReference type="EMBL" id="CDMZ01004134">
    <property type="protein sequence ID" value="CEM48744.1"/>
    <property type="molecule type" value="Genomic_DNA"/>
</dbReference>
<proteinExistence type="predicted"/>
<protein>
    <submittedName>
        <fullName evidence="1">Uncharacterized protein</fullName>
    </submittedName>
</protein>
<accession>A0A0G4HW93</accession>
<reference evidence="1" key="1">
    <citation type="submission" date="2014-11" db="EMBL/GenBank/DDBJ databases">
        <authorList>
            <person name="Otto D Thomas"/>
            <person name="Naeem Raeece"/>
        </authorList>
    </citation>
    <scope>NUCLEOTIDE SEQUENCE</scope>
</reference>
<sequence length="110" mass="12785">MYLLYVDTINLAKDFPKLSSVVRWYIDDAHECSSEFTFNKKNESVAFCAFLITKVKRVMQLKNQEGVFATAVVYSACQKRWEGKKGPRLFTGKTIFVSPDDDQQVRMMRE</sequence>
<gene>
    <name evidence="1" type="ORF">Cvel_1435</name>
</gene>
<organism evidence="1">
    <name type="scientific">Chromera velia CCMP2878</name>
    <dbReference type="NCBI Taxonomy" id="1169474"/>
    <lineage>
        <taxon>Eukaryota</taxon>
        <taxon>Sar</taxon>
        <taxon>Alveolata</taxon>
        <taxon>Colpodellida</taxon>
        <taxon>Chromeraceae</taxon>
        <taxon>Chromera</taxon>
    </lineage>
</organism>
<dbReference type="VEuPathDB" id="CryptoDB:Cvel_1435"/>
<evidence type="ECO:0000313" key="1">
    <source>
        <dbReference type="EMBL" id="CEM48744.1"/>
    </source>
</evidence>
<name>A0A0G4HW93_9ALVE</name>